<keyword evidence="8" id="KW-0560">Oxidoreductase</keyword>
<keyword evidence="7" id="KW-1133">Transmembrane helix</keyword>
<keyword evidence="11" id="KW-0472">Membrane</keyword>
<dbReference type="GO" id="GO:0004497">
    <property type="term" value="F:monooxygenase activity"/>
    <property type="evidence" value="ECO:0007669"/>
    <property type="project" value="UniProtKB-KW"/>
</dbReference>
<dbReference type="InterPro" id="IPR001128">
    <property type="entry name" value="Cyt_P450"/>
</dbReference>
<keyword evidence="4 12" id="KW-0349">Heme</keyword>
<dbReference type="CDD" id="cd11041">
    <property type="entry name" value="CYP503A1-like"/>
    <property type="match status" value="1"/>
</dbReference>
<name>A0A9P4XE30_9HYPO</name>
<evidence type="ECO:0000256" key="10">
    <source>
        <dbReference type="ARBA" id="ARBA00023033"/>
    </source>
</evidence>
<dbReference type="Proteomes" id="UP000801864">
    <property type="component" value="Unassembled WGS sequence"/>
</dbReference>
<dbReference type="GO" id="GO:0005506">
    <property type="term" value="F:iron ion binding"/>
    <property type="evidence" value="ECO:0007669"/>
    <property type="project" value="InterPro"/>
</dbReference>
<proteinExistence type="inferred from homology"/>
<evidence type="ECO:0000256" key="8">
    <source>
        <dbReference type="ARBA" id="ARBA00023002"/>
    </source>
</evidence>
<evidence type="ECO:0000256" key="2">
    <source>
        <dbReference type="ARBA" id="ARBA00004370"/>
    </source>
</evidence>
<dbReference type="InterPro" id="IPR036396">
    <property type="entry name" value="Cyt_P450_sf"/>
</dbReference>
<evidence type="ECO:0000256" key="11">
    <source>
        <dbReference type="ARBA" id="ARBA00023136"/>
    </source>
</evidence>
<keyword evidence="9 12" id="KW-0408">Iron</keyword>
<keyword evidence="10 13" id="KW-0503">Monooxygenase</keyword>
<keyword evidence="5" id="KW-0812">Transmembrane</keyword>
<dbReference type="InterPro" id="IPR002403">
    <property type="entry name" value="Cyt_P450_E_grp-IV"/>
</dbReference>
<accession>A0A9P4XE30</accession>
<organism evidence="13 14">
    <name type="scientific">Trichoderma lentiforme</name>
    <dbReference type="NCBI Taxonomy" id="1567552"/>
    <lineage>
        <taxon>Eukaryota</taxon>
        <taxon>Fungi</taxon>
        <taxon>Dikarya</taxon>
        <taxon>Ascomycota</taxon>
        <taxon>Pezizomycotina</taxon>
        <taxon>Sordariomycetes</taxon>
        <taxon>Hypocreomycetidae</taxon>
        <taxon>Hypocreales</taxon>
        <taxon>Hypocreaceae</taxon>
        <taxon>Trichoderma</taxon>
    </lineage>
</organism>
<comment type="subcellular location">
    <subcellularLocation>
        <location evidence="2">Membrane</location>
    </subcellularLocation>
</comment>
<protein>
    <submittedName>
        <fullName evidence="13">Cytochrome P450 monooxygenase paxP</fullName>
    </submittedName>
</protein>
<feature type="binding site" description="axial binding residue" evidence="12">
    <location>
        <position position="487"/>
    </location>
    <ligand>
        <name>heme</name>
        <dbReference type="ChEBI" id="CHEBI:30413"/>
    </ligand>
    <ligandPart>
        <name>Fe</name>
        <dbReference type="ChEBI" id="CHEBI:18248"/>
    </ligandPart>
</feature>
<evidence type="ECO:0000256" key="6">
    <source>
        <dbReference type="ARBA" id="ARBA00022723"/>
    </source>
</evidence>
<dbReference type="SUPFAM" id="SSF48264">
    <property type="entry name" value="Cytochrome P450"/>
    <property type="match status" value="1"/>
</dbReference>
<dbReference type="GO" id="GO:0020037">
    <property type="term" value="F:heme binding"/>
    <property type="evidence" value="ECO:0007669"/>
    <property type="project" value="InterPro"/>
</dbReference>
<dbReference type="PRINTS" id="PR00465">
    <property type="entry name" value="EP450IV"/>
</dbReference>
<dbReference type="GO" id="GO:0016020">
    <property type="term" value="C:membrane"/>
    <property type="evidence" value="ECO:0007669"/>
    <property type="project" value="UniProtKB-SubCell"/>
</dbReference>
<comment type="cofactor">
    <cofactor evidence="1 12">
        <name>heme</name>
        <dbReference type="ChEBI" id="CHEBI:30413"/>
    </cofactor>
</comment>
<evidence type="ECO:0000313" key="14">
    <source>
        <dbReference type="Proteomes" id="UP000801864"/>
    </source>
</evidence>
<evidence type="ECO:0000256" key="9">
    <source>
        <dbReference type="ARBA" id="ARBA00023004"/>
    </source>
</evidence>
<evidence type="ECO:0000256" key="4">
    <source>
        <dbReference type="ARBA" id="ARBA00022617"/>
    </source>
</evidence>
<gene>
    <name evidence="13" type="ORF">CFAM422_006497</name>
</gene>
<keyword evidence="14" id="KW-1185">Reference proteome</keyword>
<dbReference type="GO" id="GO:0016705">
    <property type="term" value="F:oxidoreductase activity, acting on paired donors, with incorporation or reduction of molecular oxygen"/>
    <property type="evidence" value="ECO:0007669"/>
    <property type="project" value="InterPro"/>
</dbReference>
<evidence type="ECO:0000256" key="1">
    <source>
        <dbReference type="ARBA" id="ARBA00001971"/>
    </source>
</evidence>
<evidence type="ECO:0000313" key="13">
    <source>
        <dbReference type="EMBL" id="KAF3071576.1"/>
    </source>
</evidence>
<sequence length="542" mass="61708">MSVIIDTVLVTFKLATPVLYKGKLLGVTFLVAVLLVAQFHRARAAISFLVRRIHGVLYLFSGPKLIDRAYNRAQGKPFKVSTPSNDHLFITSTSLIKELINAPSQHLSLHAVAKEVYDAKIHTQQPAHLTKRQILQPKYTMCGFEVQDHRGTEGTGYVRALRSLLTSHLPKFQPHLEDIVKNALLTGLRDVQSDGIEANWFAHAKIFPLMKTLVTRVNCFVFFGEELSQNTEFTTAALDFPQDVAFAAELLRITPEFMRPLVASIATNRHKAATTIYRYLVPIIEQRLAVRGLRSNEATPMDCMQWLIDNSPRKNPWTPAKIVGEIMAVWFGSVHQLAMTSTYAIQDLCLHPEYVEPLAVEIRDCFHAEDFPRDVERLPLLDSFIKESVRNSNFDAISCRRKALIPYTFQDGSSLNKGDWACIPQRAMMQDSTRYRDPQTFDGFRFAHYNARHQQHKQSIDIPGQKESKFTDATLDWPIWGLGNASCPGRFYASLVAKLILISILEDWECKILDLEAPRSMTWRSSIVPRSSTIIMFRKRYI</sequence>
<dbReference type="Gene3D" id="1.10.630.10">
    <property type="entry name" value="Cytochrome P450"/>
    <property type="match status" value="1"/>
</dbReference>
<reference evidence="13 14" key="1">
    <citation type="submission" date="2018-06" db="EMBL/GenBank/DDBJ databases">
        <title>Genome analysis of cellulolytic fungus Trichoderma lentiforme CFAM-422.</title>
        <authorList>
            <person name="Steindorff A.S."/>
            <person name="Formighieri E.F."/>
            <person name="Midorikawa G.E.O."/>
            <person name="Tamietti M.S."/>
            <person name="Ramos E.Z."/>
            <person name="Silva A.S."/>
            <person name="Bon E.P.S."/>
            <person name="Mendes T.D."/>
            <person name="Damaso M.C.T."/>
            <person name="Favaro L.C.L."/>
        </authorList>
    </citation>
    <scope>NUCLEOTIDE SEQUENCE [LARGE SCALE GENOMIC DNA]</scope>
    <source>
        <strain evidence="13 14">CFAM-422</strain>
    </source>
</reference>
<comment type="caution">
    <text evidence="13">The sequence shown here is derived from an EMBL/GenBank/DDBJ whole genome shotgun (WGS) entry which is preliminary data.</text>
</comment>
<dbReference type="Pfam" id="PF00067">
    <property type="entry name" value="p450"/>
    <property type="match status" value="1"/>
</dbReference>
<evidence type="ECO:0000256" key="12">
    <source>
        <dbReference type="PIRSR" id="PIRSR602403-1"/>
    </source>
</evidence>
<evidence type="ECO:0000256" key="3">
    <source>
        <dbReference type="ARBA" id="ARBA00010617"/>
    </source>
</evidence>
<evidence type="ECO:0000256" key="5">
    <source>
        <dbReference type="ARBA" id="ARBA00022692"/>
    </source>
</evidence>
<dbReference type="PANTHER" id="PTHR46206">
    <property type="entry name" value="CYTOCHROME P450"/>
    <property type="match status" value="1"/>
</dbReference>
<dbReference type="PANTHER" id="PTHR46206:SF5">
    <property type="entry name" value="P450, PUTATIVE (EUROFUNG)-RELATED"/>
    <property type="match status" value="1"/>
</dbReference>
<evidence type="ECO:0000256" key="7">
    <source>
        <dbReference type="ARBA" id="ARBA00022989"/>
    </source>
</evidence>
<dbReference type="EMBL" id="QLNT01000010">
    <property type="protein sequence ID" value="KAF3071576.1"/>
    <property type="molecule type" value="Genomic_DNA"/>
</dbReference>
<dbReference type="AlphaFoldDB" id="A0A9P4XE30"/>
<keyword evidence="6 12" id="KW-0479">Metal-binding</keyword>
<comment type="similarity">
    <text evidence="3">Belongs to the cytochrome P450 family.</text>
</comment>